<keyword evidence="3" id="KW-0697">Rotamase</keyword>
<organism evidence="8 9">
    <name type="scientific">Thermosporothrix hazakensis</name>
    <dbReference type="NCBI Taxonomy" id="644383"/>
    <lineage>
        <taxon>Bacteria</taxon>
        <taxon>Bacillati</taxon>
        <taxon>Chloroflexota</taxon>
        <taxon>Ktedonobacteria</taxon>
        <taxon>Ktedonobacterales</taxon>
        <taxon>Thermosporotrichaceae</taxon>
        <taxon>Thermosporothrix</taxon>
    </lineage>
</organism>
<dbReference type="PANTHER" id="PTHR45625">
    <property type="entry name" value="PEPTIDYL-PROLYL CIS-TRANS ISOMERASE-RELATED"/>
    <property type="match status" value="1"/>
</dbReference>
<feature type="transmembrane region" description="Helical" evidence="6">
    <location>
        <begin position="52"/>
        <end position="74"/>
    </location>
</feature>
<name>A0A326U579_THEHA</name>
<dbReference type="Gene3D" id="2.40.100.10">
    <property type="entry name" value="Cyclophilin-like"/>
    <property type="match status" value="1"/>
</dbReference>
<keyword evidence="6" id="KW-0472">Membrane</keyword>
<feature type="region of interest" description="Disordered" evidence="5">
    <location>
        <begin position="1"/>
        <end position="48"/>
    </location>
</feature>
<reference evidence="8 9" key="1">
    <citation type="submission" date="2018-06" db="EMBL/GenBank/DDBJ databases">
        <title>Genomic Encyclopedia of Archaeal and Bacterial Type Strains, Phase II (KMG-II): from individual species to whole genera.</title>
        <authorList>
            <person name="Goeker M."/>
        </authorList>
    </citation>
    <scope>NUCLEOTIDE SEQUENCE [LARGE SCALE GENOMIC DNA]</scope>
    <source>
        <strain evidence="8 9">ATCC BAA-1881</strain>
    </source>
</reference>
<dbReference type="EMBL" id="QKUF01000039">
    <property type="protein sequence ID" value="PZW20807.1"/>
    <property type="molecule type" value="Genomic_DNA"/>
</dbReference>
<protein>
    <recommendedName>
        <fullName evidence="2">peptidylprolyl isomerase</fullName>
        <ecNumber evidence="2">5.2.1.8</ecNumber>
    </recommendedName>
</protein>
<evidence type="ECO:0000256" key="3">
    <source>
        <dbReference type="ARBA" id="ARBA00023110"/>
    </source>
</evidence>
<dbReference type="SUPFAM" id="SSF50891">
    <property type="entry name" value="Cyclophilin-like"/>
    <property type="match status" value="1"/>
</dbReference>
<evidence type="ECO:0000313" key="8">
    <source>
        <dbReference type="EMBL" id="PZW20807.1"/>
    </source>
</evidence>
<evidence type="ECO:0000256" key="1">
    <source>
        <dbReference type="ARBA" id="ARBA00002388"/>
    </source>
</evidence>
<sequence>MPKSTKRTLSKRAARIQRALHTEPPAPKKEDIKAAQKRTPNQKPPARGLARYPWATTISLLIILVAVGTFLAYFNHWGPFAQPAPKKDETAANATATATADASILANAQATATVTVKNMPAEQQKAMTDSVCVKDDIVKQITNSSPAPSDEEFAKIKHSYDKAPAMTIDKNKTYCAGINTKRGLIVVELRPDWAPETVNNFVFLAQNKFYDGIKFHRVLTTGTMHIAQTGDPKGDGTGDPGYKIPAETVKSEYTAGTLAMAKKSGEKENSGSQFFINTSDNSKALQKEYNLFGRIVKGMDVALAIQGPNPDDENAPQPAPDLINHVVVVPASK</sequence>
<dbReference type="CDD" id="cd00317">
    <property type="entry name" value="cyclophilin"/>
    <property type="match status" value="1"/>
</dbReference>
<evidence type="ECO:0000256" key="5">
    <source>
        <dbReference type="SAM" id="MobiDB-lite"/>
    </source>
</evidence>
<feature type="domain" description="PPIase cyclophilin-type" evidence="7">
    <location>
        <begin position="183"/>
        <end position="316"/>
    </location>
</feature>
<feature type="compositionally biased region" description="Basic residues" evidence="5">
    <location>
        <begin position="1"/>
        <end position="15"/>
    </location>
</feature>
<evidence type="ECO:0000256" key="4">
    <source>
        <dbReference type="ARBA" id="ARBA00023235"/>
    </source>
</evidence>
<dbReference type="InterPro" id="IPR044666">
    <property type="entry name" value="Cyclophilin_A-like"/>
</dbReference>
<dbReference type="Pfam" id="PF00160">
    <property type="entry name" value="Pro_isomerase"/>
    <property type="match status" value="1"/>
</dbReference>
<dbReference type="InterPro" id="IPR029000">
    <property type="entry name" value="Cyclophilin-like_dom_sf"/>
</dbReference>
<evidence type="ECO:0000256" key="6">
    <source>
        <dbReference type="SAM" id="Phobius"/>
    </source>
</evidence>
<keyword evidence="4 8" id="KW-0413">Isomerase</keyword>
<dbReference type="EC" id="5.2.1.8" evidence="2"/>
<dbReference type="PANTHER" id="PTHR45625:SF4">
    <property type="entry name" value="PEPTIDYLPROLYL ISOMERASE DOMAIN AND WD REPEAT-CONTAINING PROTEIN 1"/>
    <property type="match status" value="1"/>
</dbReference>
<gene>
    <name evidence="8" type="ORF">EI42_05812</name>
</gene>
<evidence type="ECO:0000256" key="2">
    <source>
        <dbReference type="ARBA" id="ARBA00013194"/>
    </source>
</evidence>
<dbReference type="InterPro" id="IPR002130">
    <property type="entry name" value="Cyclophilin-type_PPIase_dom"/>
</dbReference>
<dbReference type="OrthoDB" id="9807797at2"/>
<keyword evidence="6" id="KW-1133">Transmembrane helix</keyword>
<dbReference type="AlphaFoldDB" id="A0A326U579"/>
<keyword evidence="9" id="KW-1185">Reference proteome</keyword>
<evidence type="ECO:0000259" key="7">
    <source>
        <dbReference type="PROSITE" id="PS50072"/>
    </source>
</evidence>
<proteinExistence type="predicted"/>
<accession>A0A326U579</accession>
<dbReference type="Proteomes" id="UP000248806">
    <property type="component" value="Unassembled WGS sequence"/>
</dbReference>
<keyword evidence="6" id="KW-0812">Transmembrane</keyword>
<comment type="function">
    <text evidence="1">PPIases accelerate the folding of proteins. It catalyzes the cis-trans isomerization of proline imidic peptide bonds in oligopeptides.</text>
</comment>
<dbReference type="RefSeq" id="WP_111326046.1">
    <property type="nucleotide sequence ID" value="NZ_BIFX01000001.1"/>
</dbReference>
<comment type="caution">
    <text evidence="8">The sequence shown here is derived from an EMBL/GenBank/DDBJ whole genome shotgun (WGS) entry which is preliminary data.</text>
</comment>
<dbReference type="PROSITE" id="PS50072">
    <property type="entry name" value="CSA_PPIASE_2"/>
    <property type="match status" value="1"/>
</dbReference>
<evidence type="ECO:0000313" key="9">
    <source>
        <dbReference type="Proteomes" id="UP000248806"/>
    </source>
</evidence>
<dbReference type="GO" id="GO:0003755">
    <property type="term" value="F:peptidyl-prolyl cis-trans isomerase activity"/>
    <property type="evidence" value="ECO:0007669"/>
    <property type="project" value="UniProtKB-KW"/>
</dbReference>